<dbReference type="AlphaFoldDB" id="A0A1G4G766"/>
<evidence type="ECO:0000313" key="1">
    <source>
        <dbReference type="EMBL" id="SCM57789.1"/>
    </source>
</evidence>
<dbReference type="Pfam" id="PF11756">
    <property type="entry name" value="YgbA_NO"/>
    <property type="match status" value="1"/>
</dbReference>
<evidence type="ECO:0000313" key="2">
    <source>
        <dbReference type="Proteomes" id="UP000178485"/>
    </source>
</evidence>
<gene>
    <name evidence="1" type="primary">ygbA</name>
    <name evidence="1" type="ORF">ING2E5A_1509</name>
</gene>
<accession>A0A1G4G766</accession>
<dbReference type="EMBL" id="LT608328">
    <property type="protein sequence ID" value="SCM57789.1"/>
    <property type="molecule type" value="Genomic_DNA"/>
</dbReference>
<dbReference type="NCBIfam" id="NF007714">
    <property type="entry name" value="PRK10410.1-2"/>
    <property type="match status" value="1"/>
</dbReference>
<dbReference type="STRING" id="1642646.ING2E5A_1509"/>
<name>A0A1G4G766_9BACT</name>
<keyword evidence="2" id="KW-1185">Reference proteome</keyword>
<dbReference type="KEGG" id="pmuc:ING2E5A_1509"/>
<evidence type="ECO:0008006" key="3">
    <source>
        <dbReference type="Google" id="ProtNLM"/>
    </source>
</evidence>
<reference evidence="1 2" key="1">
    <citation type="submission" date="2016-08" db="EMBL/GenBank/DDBJ databases">
        <authorList>
            <person name="Seilhamer J.J."/>
        </authorList>
    </citation>
    <scope>NUCLEOTIDE SEQUENCE [LARGE SCALE GENOMIC DNA]</scope>
    <source>
        <strain evidence="1">ING2-E5A</strain>
    </source>
</reference>
<dbReference type="Proteomes" id="UP000178485">
    <property type="component" value="Chromosome i"/>
</dbReference>
<organism evidence="1 2">
    <name type="scientific">Petrimonas mucosa</name>
    <dbReference type="NCBI Taxonomy" id="1642646"/>
    <lineage>
        <taxon>Bacteria</taxon>
        <taxon>Pseudomonadati</taxon>
        <taxon>Bacteroidota</taxon>
        <taxon>Bacteroidia</taxon>
        <taxon>Bacteroidales</taxon>
        <taxon>Dysgonomonadaceae</taxon>
        <taxon>Petrimonas</taxon>
    </lineage>
</organism>
<protein>
    <recommendedName>
        <fullName evidence="3">Nitrous oxide-stimulated promoter family protein</fullName>
    </recommendedName>
</protein>
<proteinExistence type="predicted"/>
<dbReference type="InterPro" id="IPR020483">
    <property type="entry name" value="Uncharacterised_YgbA"/>
</dbReference>
<sequence length="105" mass="12327">MIAIYCRANHNQASQLCEECINLRDYASRRLENCPFGEDKPTCAACSIHCYKNEMRLKIKEVMRFSGPRMIYHNPIDAIIHFFKKLRRNQPRSVAEGTSRRNGRH</sequence>